<feature type="compositionally biased region" description="Basic and acidic residues" evidence="1">
    <location>
        <begin position="7"/>
        <end position="22"/>
    </location>
</feature>
<gene>
    <name evidence="2" type="ORF">D6C91_05620</name>
</gene>
<evidence type="ECO:0000256" key="1">
    <source>
        <dbReference type="SAM" id="MobiDB-lite"/>
    </source>
</evidence>
<sequence>MTLATESSRKSRERTETTRKGRDYLLLLAPVTNGQPRTCRAGDYQQQQSRVPKEHFSITNMHFSTTTAILTFAASITSVSAGSNAKYRRQAADPCMLDSVTSNPSSADAKAAIDQWNTDINTVNAFLNQASGLALGMEIQNATMQTLLFAQDEPCQLKTLISNSDFVGGGTDAFNCAAMDLMMVFDTHVLDNLRSIIMMPMDSDVIDHAINDINNFRCCNVLPDANILWLDSATDNGISDQVNFTPGLEDACAHIDCSTSSTAANCTSLNNGNNPLKLRV</sequence>
<reference evidence="2 3" key="1">
    <citation type="submission" date="2018-10" db="EMBL/GenBank/DDBJ databases">
        <title>Fifty Aureobasidium pullulans genomes reveal a recombining polyextremotolerant generalist.</title>
        <authorList>
            <person name="Gostincar C."/>
            <person name="Turk M."/>
            <person name="Zajc J."/>
            <person name="Gunde-Cimerman N."/>
        </authorList>
    </citation>
    <scope>NUCLEOTIDE SEQUENCE [LARGE SCALE GENOMIC DNA]</scope>
    <source>
        <strain evidence="2 3">EXF-3863</strain>
    </source>
</reference>
<evidence type="ECO:0000313" key="2">
    <source>
        <dbReference type="EMBL" id="THZ18166.1"/>
    </source>
</evidence>
<accession>A0A4S9T397</accession>
<comment type="caution">
    <text evidence="2">The sequence shown here is derived from an EMBL/GenBank/DDBJ whole genome shotgun (WGS) entry which is preliminary data.</text>
</comment>
<evidence type="ECO:0000313" key="3">
    <source>
        <dbReference type="Proteomes" id="UP000308005"/>
    </source>
</evidence>
<dbReference type="AlphaFoldDB" id="A0A4S9T397"/>
<dbReference type="Proteomes" id="UP000308005">
    <property type="component" value="Unassembled WGS sequence"/>
</dbReference>
<name>A0A4S9T397_AURPU</name>
<protein>
    <submittedName>
        <fullName evidence="2">Uncharacterized protein</fullName>
    </submittedName>
</protein>
<dbReference type="EMBL" id="QZBM01000251">
    <property type="protein sequence ID" value="THZ18166.1"/>
    <property type="molecule type" value="Genomic_DNA"/>
</dbReference>
<proteinExistence type="predicted"/>
<organism evidence="2 3">
    <name type="scientific">Aureobasidium pullulans</name>
    <name type="common">Black yeast</name>
    <name type="synonym">Pullularia pullulans</name>
    <dbReference type="NCBI Taxonomy" id="5580"/>
    <lineage>
        <taxon>Eukaryota</taxon>
        <taxon>Fungi</taxon>
        <taxon>Dikarya</taxon>
        <taxon>Ascomycota</taxon>
        <taxon>Pezizomycotina</taxon>
        <taxon>Dothideomycetes</taxon>
        <taxon>Dothideomycetidae</taxon>
        <taxon>Dothideales</taxon>
        <taxon>Saccotheciaceae</taxon>
        <taxon>Aureobasidium</taxon>
    </lineage>
</organism>
<feature type="region of interest" description="Disordered" evidence="1">
    <location>
        <begin position="1"/>
        <end position="22"/>
    </location>
</feature>